<dbReference type="EMBL" id="OZ037945">
    <property type="protein sequence ID" value="CAL1699944.1"/>
    <property type="molecule type" value="Genomic_DNA"/>
</dbReference>
<reference evidence="2" key="1">
    <citation type="submission" date="2024-04" db="EMBL/GenBank/DDBJ databases">
        <authorList>
            <person name="Shaw F."/>
            <person name="Minotto A."/>
        </authorList>
    </citation>
    <scope>NUCLEOTIDE SEQUENCE [LARGE SCALE GENOMIC DNA]</scope>
</reference>
<gene>
    <name evidence="1" type="ORF">GFSPODELE1_LOCUS2925</name>
</gene>
<sequence length="361" mass="40929">MCRAFNIDRILSRFFNPPLAFRQLQARTGTLISGSAALQFFDRSFYKESDLDIYVPKKYRVEAGEFLLRCGYSFIPGQRQEATFYKAVEQRRVTDDAGAYAFRGVAAVLTFEKPAASGSAVNLKVQLIVAAKSPMEIILNFHSTCVMNVISFENAYSLYPKATFEARSSLVCATDGPKQEPAMEKYKERGWTMVKQTSVAELKDLFHFKRASCRYMGDKYCWTIPLDKDSITELVQPGIGKVSSMLTHDPVAASNWKLIYNPILGGSMHFDSLSETHLELKYVYASEQMVSLLYSVTSLFPSHEVRARRLKGVQRYYDEEYISLCLLHFQFQSGLQAIVETVAKDYMLPSHSGARLLQDDD</sequence>
<proteinExistence type="predicted"/>
<evidence type="ECO:0000313" key="2">
    <source>
        <dbReference type="Proteomes" id="UP001497453"/>
    </source>
</evidence>
<organism evidence="1 2">
    <name type="scientific">Somion occarium</name>
    <dbReference type="NCBI Taxonomy" id="3059160"/>
    <lineage>
        <taxon>Eukaryota</taxon>
        <taxon>Fungi</taxon>
        <taxon>Dikarya</taxon>
        <taxon>Basidiomycota</taxon>
        <taxon>Agaricomycotina</taxon>
        <taxon>Agaricomycetes</taxon>
        <taxon>Polyporales</taxon>
        <taxon>Cerrenaceae</taxon>
        <taxon>Somion</taxon>
    </lineage>
</organism>
<accession>A0ABP1CZ65</accession>
<evidence type="ECO:0000313" key="1">
    <source>
        <dbReference type="EMBL" id="CAL1699944.1"/>
    </source>
</evidence>
<keyword evidence="2" id="KW-1185">Reference proteome</keyword>
<dbReference type="Proteomes" id="UP001497453">
    <property type="component" value="Chromosome 2"/>
</dbReference>
<name>A0ABP1CZ65_9APHY</name>
<protein>
    <submittedName>
        <fullName evidence="1">Uncharacterized protein</fullName>
    </submittedName>
</protein>